<name>A0AAE0ZNZ2_9GAST</name>
<sequence length="75" mass="8434">MTSCHAMGFASSVAYGASCREARILPQQSAKHIAWPHQRAGLRPAPIARQSGITEIIERWKNFCALQLRWDLLDN</sequence>
<keyword evidence="2" id="KW-1185">Reference proteome</keyword>
<dbReference type="AlphaFoldDB" id="A0AAE0ZNZ2"/>
<comment type="caution">
    <text evidence="1">The sequence shown here is derived from an EMBL/GenBank/DDBJ whole genome shotgun (WGS) entry which is preliminary data.</text>
</comment>
<dbReference type="Proteomes" id="UP001283361">
    <property type="component" value="Unassembled WGS sequence"/>
</dbReference>
<organism evidence="1 2">
    <name type="scientific">Elysia crispata</name>
    <name type="common">lettuce slug</name>
    <dbReference type="NCBI Taxonomy" id="231223"/>
    <lineage>
        <taxon>Eukaryota</taxon>
        <taxon>Metazoa</taxon>
        <taxon>Spiralia</taxon>
        <taxon>Lophotrochozoa</taxon>
        <taxon>Mollusca</taxon>
        <taxon>Gastropoda</taxon>
        <taxon>Heterobranchia</taxon>
        <taxon>Euthyneura</taxon>
        <taxon>Panpulmonata</taxon>
        <taxon>Sacoglossa</taxon>
        <taxon>Placobranchoidea</taxon>
        <taxon>Plakobranchidae</taxon>
        <taxon>Elysia</taxon>
    </lineage>
</organism>
<proteinExistence type="predicted"/>
<evidence type="ECO:0000313" key="1">
    <source>
        <dbReference type="EMBL" id="KAK3772864.1"/>
    </source>
</evidence>
<protein>
    <submittedName>
        <fullName evidence="1">Uncharacterized protein</fullName>
    </submittedName>
</protein>
<reference evidence="1" key="1">
    <citation type="journal article" date="2023" name="G3 (Bethesda)">
        <title>A reference genome for the long-term kleptoplast-retaining sea slug Elysia crispata morphotype clarki.</title>
        <authorList>
            <person name="Eastman K.E."/>
            <person name="Pendleton A.L."/>
            <person name="Shaikh M.A."/>
            <person name="Suttiyut T."/>
            <person name="Ogas R."/>
            <person name="Tomko P."/>
            <person name="Gavelis G."/>
            <person name="Widhalm J.R."/>
            <person name="Wisecaver J.H."/>
        </authorList>
    </citation>
    <scope>NUCLEOTIDE SEQUENCE</scope>
    <source>
        <strain evidence="1">ECLA1</strain>
    </source>
</reference>
<accession>A0AAE0ZNZ2</accession>
<evidence type="ECO:0000313" key="2">
    <source>
        <dbReference type="Proteomes" id="UP001283361"/>
    </source>
</evidence>
<gene>
    <name evidence="1" type="ORF">RRG08_024049</name>
</gene>
<dbReference type="EMBL" id="JAWDGP010003588">
    <property type="protein sequence ID" value="KAK3772864.1"/>
    <property type="molecule type" value="Genomic_DNA"/>
</dbReference>